<dbReference type="SUPFAM" id="SSF49503">
    <property type="entry name" value="Cupredoxins"/>
    <property type="match status" value="2"/>
</dbReference>
<organism evidence="3 4">
    <name type="scientific">Exiguobacterium mexicanum</name>
    <dbReference type="NCBI Taxonomy" id="340146"/>
    <lineage>
        <taxon>Bacteria</taxon>
        <taxon>Bacillati</taxon>
        <taxon>Bacillota</taxon>
        <taxon>Bacilli</taxon>
        <taxon>Bacillales</taxon>
        <taxon>Bacillales Family XII. Incertae Sedis</taxon>
        <taxon>Exiguobacterium</taxon>
    </lineage>
</organism>
<keyword evidence="4" id="KW-1185">Reference proteome</keyword>
<proteinExistence type="inferred from homology"/>
<comment type="caution">
    <text evidence="3">The sequence shown here is derived from an EMBL/GenBank/DDBJ whole genome shotgun (WGS) entry which is preliminary data.</text>
</comment>
<dbReference type="PANTHER" id="PTHR48267:SF1">
    <property type="entry name" value="BILIRUBIN OXIDASE"/>
    <property type="match status" value="1"/>
</dbReference>
<comment type="similarity">
    <text evidence="1">Belongs to the multicopper oxidase family.</text>
</comment>
<evidence type="ECO:0000313" key="3">
    <source>
        <dbReference type="EMBL" id="MDL5378335.1"/>
    </source>
</evidence>
<reference evidence="3 4" key="1">
    <citation type="submission" date="2023-06" db="EMBL/GenBank/DDBJ databases">
        <title>Influencing factors and mechanism of Cr(VI) reduction by facultative anaerobic Exiguobacterium sp. PY14.</title>
        <authorList>
            <person name="Zou L."/>
        </authorList>
    </citation>
    <scope>NUCLEOTIDE SEQUENCE [LARGE SCALE GENOMIC DNA]</scope>
    <source>
        <strain evidence="3 4">PY14</strain>
    </source>
</reference>
<dbReference type="InterPro" id="IPR008972">
    <property type="entry name" value="Cupredoxin"/>
</dbReference>
<name>A0ABT7MSZ9_9BACL</name>
<protein>
    <submittedName>
        <fullName evidence="3">Multicopper oxidase domain-containing protein</fullName>
    </submittedName>
</protein>
<sequence>MLKKTKTLGYNGNYLGPVVELKKGKTVTIRTVNRLSEATTSHWHGLVVPSSVDGGPHQVVKAGETKVVKFKVKQNESTLWFHPHPMGKTAEQVYKGLAGLLYVKDEKTKETMLPHKYGENDIPLILQDRKVKNRNVLEYADVEKIDGALGDTLLVNGTINPYFNVKYSQLRVRLINGPMHGTMQ</sequence>
<dbReference type="Proteomes" id="UP001230807">
    <property type="component" value="Unassembled WGS sequence"/>
</dbReference>
<evidence type="ECO:0000259" key="2">
    <source>
        <dbReference type="Pfam" id="PF07732"/>
    </source>
</evidence>
<dbReference type="InterPro" id="IPR011707">
    <property type="entry name" value="Cu-oxidase-like_N"/>
</dbReference>
<dbReference type="InterPro" id="IPR045087">
    <property type="entry name" value="Cu-oxidase_fam"/>
</dbReference>
<dbReference type="PANTHER" id="PTHR48267">
    <property type="entry name" value="CUPREDOXIN SUPERFAMILY PROTEIN"/>
    <property type="match status" value="1"/>
</dbReference>
<dbReference type="RefSeq" id="WP_214720049.1">
    <property type="nucleotide sequence ID" value="NZ_CP183077.1"/>
</dbReference>
<accession>A0ABT7MSZ9</accession>
<evidence type="ECO:0000313" key="4">
    <source>
        <dbReference type="Proteomes" id="UP001230807"/>
    </source>
</evidence>
<dbReference type="Pfam" id="PF07732">
    <property type="entry name" value="Cu-oxidase_3"/>
    <property type="match status" value="1"/>
</dbReference>
<feature type="domain" description="Plastocyanin-like" evidence="2">
    <location>
        <begin position="4"/>
        <end position="107"/>
    </location>
</feature>
<evidence type="ECO:0000256" key="1">
    <source>
        <dbReference type="ARBA" id="ARBA00010609"/>
    </source>
</evidence>
<dbReference type="Gene3D" id="2.60.40.420">
    <property type="entry name" value="Cupredoxins - blue copper proteins"/>
    <property type="match status" value="2"/>
</dbReference>
<dbReference type="EMBL" id="JASWER010000024">
    <property type="protein sequence ID" value="MDL5378335.1"/>
    <property type="molecule type" value="Genomic_DNA"/>
</dbReference>
<gene>
    <name evidence="3" type="ORF">QR695_15155</name>
</gene>